<evidence type="ECO:0000313" key="4">
    <source>
        <dbReference type="Proteomes" id="UP000023152"/>
    </source>
</evidence>
<feature type="chain" id="PRO_5004975428" evidence="2">
    <location>
        <begin position="18"/>
        <end position="169"/>
    </location>
</feature>
<keyword evidence="1" id="KW-0472">Membrane</keyword>
<name>X6MRU6_RETFI</name>
<evidence type="ECO:0000256" key="1">
    <source>
        <dbReference type="SAM" id="Phobius"/>
    </source>
</evidence>
<keyword evidence="2" id="KW-0732">Signal</keyword>
<evidence type="ECO:0000313" key="3">
    <source>
        <dbReference type="EMBL" id="ETO15820.1"/>
    </source>
</evidence>
<reference evidence="3 4" key="1">
    <citation type="journal article" date="2013" name="Curr. Biol.">
        <title>The Genome of the Foraminiferan Reticulomyxa filosa.</title>
        <authorList>
            <person name="Glockner G."/>
            <person name="Hulsmann N."/>
            <person name="Schleicher M."/>
            <person name="Noegel A.A."/>
            <person name="Eichinger L."/>
            <person name="Gallinger C."/>
            <person name="Pawlowski J."/>
            <person name="Sierra R."/>
            <person name="Euteneuer U."/>
            <person name="Pillet L."/>
            <person name="Moustafa A."/>
            <person name="Platzer M."/>
            <person name="Groth M."/>
            <person name="Szafranski K."/>
            <person name="Schliwa M."/>
        </authorList>
    </citation>
    <scope>NUCLEOTIDE SEQUENCE [LARGE SCALE GENOMIC DNA]</scope>
</reference>
<dbReference type="AlphaFoldDB" id="X6MRU6"/>
<organism evidence="3 4">
    <name type="scientific">Reticulomyxa filosa</name>
    <dbReference type="NCBI Taxonomy" id="46433"/>
    <lineage>
        <taxon>Eukaryota</taxon>
        <taxon>Sar</taxon>
        <taxon>Rhizaria</taxon>
        <taxon>Retaria</taxon>
        <taxon>Foraminifera</taxon>
        <taxon>Monothalamids</taxon>
        <taxon>Reticulomyxidae</taxon>
        <taxon>Reticulomyxa</taxon>
    </lineage>
</organism>
<sequence>MLVSFFLFLVSVKGAHSISFYTNGDKDKNKKIGVEKRVFFQLSKKKKLTLTHRIRYLIDIFTIKYKLNTISNCIFTIYGVVLLCDRKNEYKSKLMKSDKKYLLENIFYYPYFTLMSIITTCFILCYLMTFKRNELKYKFKNDPIKIFCEKGQYAKIMKKGVHYQSPKKS</sequence>
<keyword evidence="1" id="KW-0812">Transmembrane</keyword>
<proteinExistence type="predicted"/>
<comment type="caution">
    <text evidence="3">The sequence shown here is derived from an EMBL/GenBank/DDBJ whole genome shotgun (WGS) entry which is preliminary data.</text>
</comment>
<protein>
    <submittedName>
        <fullName evidence="3">Uncharacterized protein</fullName>
    </submittedName>
</protein>
<dbReference type="EMBL" id="ASPP01018778">
    <property type="protein sequence ID" value="ETO15820.1"/>
    <property type="molecule type" value="Genomic_DNA"/>
</dbReference>
<evidence type="ECO:0000256" key="2">
    <source>
        <dbReference type="SAM" id="SignalP"/>
    </source>
</evidence>
<dbReference type="Proteomes" id="UP000023152">
    <property type="component" value="Unassembled WGS sequence"/>
</dbReference>
<accession>X6MRU6</accession>
<feature type="transmembrane region" description="Helical" evidence="1">
    <location>
        <begin position="106"/>
        <end position="129"/>
    </location>
</feature>
<keyword evidence="4" id="KW-1185">Reference proteome</keyword>
<gene>
    <name evidence="3" type="ORF">RFI_21543</name>
</gene>
<keyword evidence="1" id="KW-1133">Transmembrane helix</keyword>
<feature type="signal peptide" evidence="2">
    <location>
        <begin position="1"/>
        <end position="17"/>
    </location>
</feature>